<name>A0A0M7A623_9HYPH</name>
<gene>
    <name evidence="6" type="ORF">LA5096_02052</name>
</gene>
<evidence type="ECO:0000256" key="3">
    <source>
        <dbReference type="ARBA" id="ARBA00023004"/>
    </source>
</evidence>
<dbReference type="Gene3D" id="1.10.760.10">
    <property type="entry name" value="Cytochrome c-like domain"/>
    <property type="match status" value="1"/>
</dbReference>
<organism evidence="6 7">
    <name type="scientific">Roseibium album</name>
    <dbReference type="NCBI Taxonomy" id="311410"/>
    <lineage>
        <taxon>Bacteria</taxon>
        <taxon>Pseudomonadati</taxon>
        <taxon>Pseudomonadota</taxon>
        <taxon>Alphaproteobacteria</taxon>
        <taxon>Hyphomicrobiales</taxon>
        <taxon>Stappiaceae</taxon>
        <taxon>Roseibium</taxon>
    </lineage>
</organism>
<dbReference type="GO" id="GO:0046872">
    <property type="term" value="F:metal ion binding"/>
    <property type="evidence" value="ECO:0007669"/>
    <property type="project" value="UniProtKB-KW"/>
</dbReference>
<keyword evidence="3 4" id="KW-0408">Iron</keyword>
<sequence>MNFRNWMLGIFAAGTALSLTSLDPIGRVEAHGDVAPQAVDTAGLPDLGEEWLVENPWRDPDNQFWALAIKVGASGYNQNCARCHGLEVISGGLAPDLRYLEADDFGDEWYLERYQNGYTQNGVTKMPAFGELLGQEAAWAIRTYVETRPDEGALDPHSERLKAIRDVIQELAEKAMPAVEAEDTIAPLRTEMEEIADSLETGSGAPRAESVASRAALQLDGSDDSLKKTAEILTIGLSAAK</sequence>
<protein>
    <submittedName>
        <fullName evidence="6">Putative bifunctional cbb3-type cytochrome c oxidase subunit II/cytochrome c</fullName>
    </submittedName>
</protein>
<dbReference type="PROSITE" id="PS51007">
    <property type="entry name" value="CYTC"/>
    <property type="match status" value="1"/>
</dbReference>
<dbReference type="InterPro" id="IPR009056">
    <property type="entry name" value="Cyt_c-like_dom"/>
</dbReference>
<dbReference type="EMBL" id="CXWC01000005">
    <property type="protein sequence ID" value="CTQ69183.1"/>
    <property type="molecule type" value="Genomic_DNA"/>
</dbReference>
<keyword evidence="7" id="KW-1185">Reference proteome</keyword>
<evidence type="ECO:0000259" key="5">
    <source>
        <dbReference type="PROSITE" id="PS51007"/>
    </source>
</evidence>
<proteinExistence type="predicted"/>
<dbReference type="Pfam" id="PF13442">
    <property type="entry name" value="Cytochrome_CBB3"/>
    <property type="match status" value="1"/>
</dbReference>
<dbReference type="GO" id="GO:0020037">
    <property type="term" value="F:heme binding"/>
    <property type="evidence" value="ECO:0007669"/>
    <property type="project" value="InterPro"/>
</dbReference>
<feature type="domain" description="Cytochrome c" evidence="5">
    <location>
        <begin position="67"/>
        <end position="149"/>
    </location>
</feature>
<evidence type="ECO:0000256" key="2">
    <source>
        <dbReference type="ARBA" id="ARBA00022723"/>
    </source>
</evidence>
<accession>A0A0M7A623</accession>
<dbReference type="OrthoDB" id="9797504at2"/>
<dbReference type="Proteomes" id="UP000049983">
    <property type="component" value="Unassembled WGS sequence"/>
</dbReference>
<dbReference type="STRING" id="311410.LA5095_06090"/>
<dbReference type="AlphaFoldDB" id="A0A0M7A623"/>
<dbReference type="SUPFAM" id="SSF46626">
    <property type="entry name" value="Cytochrome c"/>
    <property type="match status" value="1"/>
</dbReference>
<dbReference type="InterPro" id="IPR030991">
    <property type="entry name" value="c550_proteobact"/>
</dbReference>
<reference evidence="7" key="1">
    <citation type="submission" date="2015-07" db="EMBL/GenBank/DDBJ databases">
        <authorList>
            <person name="Rodrigo-Torres Lidia"/>
            <person name="Arahal R.David."/>
        </authorList>
    </citation>
    <scope>NUCLEOTIDE SEQUENCE [LARGE SCALE GENOMIC DNA]</scope>
    <source>
        <strain evidence="7">CECT 5096</strain>
    </source>
</reference>
<evidence type="ECO:0000256" key="1">
    <source>
        <dbReference type="ARBA" id="ARBA00022617"/>
    </source>
</evidence>
<evidence type="ECO:0000313" key="6">
    <source>
        <dbReference type="EMBL" id="CTQ69183.1"/>
    </source>
</evidence>
<evidence type="ECO:0000256" key="4">
    <source>
        <dbReference type="PROSITE-ProRule" id="PRU00433"/>
    </source>
</evidence>
<evidence type="ECO:0000313" key="7">
    <source>
        <dbReference type="Proteomes" id="UP000049983"/>
    </source>
</evidence>
<dbReference type="NCBIfam" id="TIGR04494">
    <property type="entry name" value="c550_PedF"/>
    <property type="match status" value="1"/>
</dbReference>
<dbReference type="GO" id="GO:0009055">
    <property type="term" value="F:electron transfer activity"/>
    <property type="evidence" value="ECO:0007669"/>
    <property type="project" value="InterPro"/>
</dbReference>
<dbReference type="RefSeq" id="WP_082442581.1">
    <property type="nucleotide sequence ID" value="NZ_CANKXR010000012.1"/>
</dbReference>
<dbReference type="GeneID" id="97669449"/>
<keyword evidence="2 4" id="KW-0479">Metal-binding</keyword>
<dbReference type="InterPro" id="IPR036909">
    <property type="entry name" value="Cyt_c-like_dom_sf"/>
</dbReference>
<keyword evidence="1 4" id="KW-0349">Heme</keyword>